<reference evidence="2 4" key="1">
    <citation type="submission" date="2016-01" db="EMBL/GenBank/DDBJ databases">
        <title>Biosynthesis of antibiotic leucinostatins and their inhibition on Phytophthora in bio-control Purpureocillium lilacinum.</title>
        <authorList>
            <person name="Wang G."/>
            <person name="Liu Z."/>
            <person name="Lin R."/>
            <person name="Li E."/>
            <person name="Mao Z."/>
            <person name="Ling J."/>
            <person name="Yin W."/>
            <person name="Xie B."/>
        </authorList>
    </citation>
    <scope>NUCLEOTIDE SEQUENCE [LARGE SCALE GENOMIC DNA]</scope>
    <source>
        <strain evidence="2">PLBJ-1</strain>
        <strain evidence="3">PLFJ-1</strain>
    </source>
</reference>
<dbReference type="Proteomes" id="UP000078240">
    <property type="component" value="Unassembled WGS sequence"/>
</dbReference>
<dbReference type="AlphaFoldDB" id="A0A179G3F8"/>
<comment type="caution">
    <text evidence="2">The sequence shown here is derived from an EMBL/GenBank/DDBJ whole genome shotgun (WGS) entry which is preliminary data.</text>
</comment>
<feature type="compositionally biased region" description="Basic residues" evidence="1">
    <location>
        <begin position="115"/>
        <end position="126"/>
    </location>
</feature>
<feature type="compositionally biased region" description="Polar residues" evidence="1">
    <location>
        <begin position="72"/>
        <end position="81"/>
    </location>
</feature>
<proteinExistence type="predicted"/>
<feature type="region of interest" description="Disordered" evidence="1">
    <location>
        <begin position="101"/>
        <end position="126"/>
    </location>
</feature>
<dbReference type="Proteomes" id="UP000078340">
    <property type="component" value="Unassembled WGS sequence"/>
</dbReference>
<evidence type="ECO:0000256" key="1">
    <source>
        <dbReference type="SAM" id="MobiDB-lite"/>
    </source>
</evidence>
<feature type="compositionally biased region" description="Basic and acidic residues" evidence="1">
    <location>
        <begin position="58"/>
        <end position="71"/>
    </location>
</feature>
<dbReference type="EMBL" id="LSBI01000002">
    <property type="protein sequence ID" value="OAQ92770.1"/>
    <property type="molecule type" value="Genomic_DNA"/>
</dbReference>
<protein>
    <submittedName>
        <fullName evidence="2">Uncharacterized protein</fullName>
    </submittedName>
</protein>
<name>A0A179G3F8_PURLI</name>
<dbReference type="PROSITE" id="PS51257">
    <property type="entry name" value="PROKAR_LIPOPROTEIN"/>
    <property type="match status" value="1"/>
</dbReference>
<feature type="region of interest" description="Disordered" evidence="1">
    <location>
        <begin position="32"/>
        <end position="84"/>
    </location>
</feature>
<evidence type="ECO:0000313" key="3">
    <source>
        <dbReference type="EMBL" id="OAQ92770.1"/>
    </source>
</evidence>
<evidence type="ECO:0000313" key="4">
    <source>
        <dbReference type="Proteomes" id="UP000078240"/>
    </source>
</evidence>
<sequence length="126" mass="13684">MTPHGRRPVPAPYPCPTSVWAGCAVAARAMMRLSDGPPPPRSVGGSLTRARRHGGPFPEHETRRTGSRDPSSHSVSTSLSRPSDGHLLSAFCVQRMTRDVMRPRSAADDTPCPRGRSHFAAPRHVR</sequence>
<accession>A0A179G3F8</accession>
<evidence type="ECO:0000313" key="2">
    <source>
        <dbReference type="EMBL" id="OAQ71699.1"/>
    </source>
</evidence>
<dbReference type="EMBL" id="LSBH01000010">
    <property type="protein sequence ID" value="OAQ71699.1"/>
    <property type="molecule type" value="Genomic_DNA"/>
</dbReference>
<gene>
    <name evidence="2" type="ORF">VFPBJ_10478</name>
    <name evidence="3" type="ORF">VFPFJ_01931</name>
</gene>
<organism evidence="2 4">
    <name type="scientific">Purpureocillium lilacinum</name>
    <name type="common">Paecilomyces lilacinus</name>
    <dbReference type="NCBI Taxonomy" id="33203"/>
    <lineage>
        <taxon>Eukaryota</taxon>
        <taxon>Fungi</taxon>
        <taxon>Dikarya</taxon>
        <taxon>Ascomycota</taxon>
        <taxon>Pezizomycotina</taxon>
        <taxon>Sordariomycetes</taxon>
        <taxon>Hypocreomycetidae</taxon>
        <taxon>Hypocreales</taxon>
        <taxon>Ophiocordycipitaceae</taxon>
        <taxon>Purpureocillium</taxon>
    </lineage>
</organism>